<organism evidence="1 2">
    <name type="scientific">Phyllosticta citrichinensis</name>
    <dbReference type="NCBI Taxonomy" id="1130410"/>
    <lineage>
        <taxon>Eukaryota</taxon>
        <taxon>Fungi</taxon>
        <taxon>Dikarya</taxon>
        <taxon>Ascomycota</taxon>
        <taxon>Pezizomycotina</taxon>
        <taxon>Dothideomycetes</taxon>
        <taxon>Dothideomycetes incertae sedis</taxon>
        <taxon>Botryosphaeriales</taxon>
        <taxon>Phyllostictaceae</taxon>
        <taxon>Phyllosticta</taxon>
    </lineage>
</organism>
<accession>A0ABR1XMR5</accession>
<proteinExistence type="predicted"/>
<gene>
    <name evidence="1" type="ORF">IWX90DRAFT_506174</name>
</gene>
<name>A0ABR1XMR5_9PEZI</name>
<sequence length="277" mass="30619">MLRFPHRIASHRISSLPIPSSHLHLPCHSILVFHCLAPSLPTGWLRLSVMASTIARHPSNAACPYSSSSATESRLKLALCCVLFHMASLPDLHIECGHGNKSRQGWLHILCRLVWTTPKDARIRRLSSQGRSSKHSQRLRSADSQHFFGPIVLCGSAVETADAPPAHCFFAWASLRFRFSPPPFCPRFFVCHGLPCPALPCPAMHAFPVPDQRTNVARRLCCWLRRFGGIGDGGASSRPPVPRVPSPTLDPRQTAALKHLHSSLLNRPKFRIASHGT</sequence>
<dbReference type="EMBL" id="JBBWUH010000007">
    <property type="protein sequence ID" value="KAK8161512.1"/>
    <property type="molecule type" value="Genomic_DNA"/>
</dbReference>
<comment type="caution">
    <text evidence="1">The sequence shown here is derived from an EMBL/GenBank/DDBJ whole genome shotgun (WGS) entry which is preliminary data.</text>
</comment>
<keyword evidence="2" id="KW-1185">Reference proteome</keyword>
<reference evidence="1 2" key="1">
    <citation type="journal article" date="2022" name="G3 (Bethesda)">
        <title>Enemy or ally: a genomic approach to elucidate the lifestyle of Phyllosticta citrichinaensis.</title>
        <authorList>
            <person name="Buijs V.A."/>
            <person name="Groenewald J.Z."/>
            <person name="Haridas S."/>
            <person name="LaButti K.M."/>
            <person name="Lipzen A."/>
            <person name="Martin F.M."/>
            <person name="Barry K."/>
            <person name="Grigoriev I.V."/>
            <person name="Crous P.W."/>
            <person name="Seidl M.F."/>
        </authorList>
    </citation>
    <scope>NUCLEOTIDE SEQUENCE [LARGE SCALE GENOMIC DNA]</scope>
    <source>
        <strain evidence="1 2">CBS 129764</strain>
    </source>
</reference>
<evidence type="ECO:0000313" key="1">
    <source>
        <dbReference type="EMBL" id="KAK8161512.1"/>
    </source>
</evidence>
<dbReference type="Proteomes" id="UP001456524">
    <property type="component" value="Unassembled WGS sequence"/>
</dbReference>
<protein>
    <submittedName>
        <fullName evidence="1">Uncharacterized protein</fullName>
    </submittedName>
</protein>
<evidence type="ECO:0000313" key="2">
    <source>
        <dbReference type="Proteomes" id="UP001456524"/>
    </source>
</evidence>